<proteinExistence type="predicted"/>
<reference evidence="1 2" key="1">
    <citation type="submission" date="2019-02" db="EMBL/GenBank/DDBJ databases">
        <title>Deep-cultivation of Planctomycetes and their phenomic and genomic characterization uncovers novel biology.</title>
        <authorList>
            <person name="Wiegand S."/>
            <person name="Jogler M."/>
            <person name="Boedeker C."/>
            <person name="Pinto D."/>
            <person name="Vollmers J."/>
            <person name="Rivas-Marin E."/>
            <person name="Kohn T."/>
            <person name="Peeters S.H."/>
            <person name="Heuer A."/>
            <person name="Rast P."/>
            <person name="Oberbeckmann S."/>
            <person name="Bunk B."/>
            <person name="Jeske O."/>
            <person name="Meyerdierks A."/>
            <person name="Storesund J.E."/>
            <person name="Kallscheuer N."/>
            <person name="Luecker S."/>
            <person name="Lage O.M."/>
            <person name="Pohl T."/>
            <person name="Merkel B.J."/>
            <person name="Hornburger P."/>
            <person name="Mueller R.-W."/>
            <person name="Bruemmer F."/>
            <person name="Labrenz M."/>
            <person name="Spormann A.M."/>
            <person name="Op den Camp H."/>
            <person name="Overmann J."/>
            <person name="Amann R."/>
            <person name="Jetten M.S.M."/>
            <person name="Mascher T."/>
            <person name="Medema M.H."/>
            <person name="Devos D.P."/>
            <person name="Kaster A.-K."/>
            <person name="Ovreas L."/>
            <person name="Rohde M."/>
            <person name="Galperin M.Y."/>
            <person name="Jogler C."/>
        </authorList>
    </citation>
    <scope>NUCLEOTIDE SEQUENCE [LARGE SCALE GENOMIC DNA]</scope>
    <source>
        <strain evidence="1 2">Mal48</strain>
    </source>
</reference>
<keyword evidence="2" id="KW-1185">Reference proteome</keyword>
<evidence type="ECO:0000313" key="1">
    <source>
        <dbReference type="EMBL" id="QDT34979.1"/>
    </source>
</evidence>
<gene>
    <name evidence="1" type="ORF">Mal48_42520</name>
</gene>
<dbReference type="KEGG" id="tpol:Mal48_42520"/>
<name>A0A517QTK9_9PLAN</name>
<dbReference type="AlphaFoldDB" id="A0A517QTK9"/>
<sequence>MLHFLCKIYHYDPAINNLILISILVFRDGLFWGENFFAATVLIYSRLVAGSASN</sequence>
<accession>A0A517QTK9</accession>
<evidence type="ECO:0000313" key="2">
    <source>
        <dbReference type="Proteomes" id="UP000315724"/>
    </source>
</evidence>
<organism evidence="1 2">
    <name type="scientific">Thalassoglobus polymorphus</name>
    <dbReference type="NCBI Taxonomy" id="2527994"/>
    <lineage>
        <taxon>Bacteria</taxon>
        <taxon>Pseudomonadati</taxon>
        <taxon>Planctomycetota</taxon>
        <taxon>Planctomycetia</taxon>
        <taxon>Planctomycetales</taxon>
        <taxon>Planctomycetaceae</taxon>
        <taxon>Thalassoglobus</taxon>
    </lineage>
</organism>
<protein>
    <submittedName>
        <fullName evidence="1">Uncharacterized protein</fullName>
    </submittedName>
</protein>
<dbReference type="EMBL" id="CP036267">
    <property type="protein sequence ID" value="QDT34979.1"/>
    <property type="molecule type" value="Genomic_DNA"/>
</dbReference>
<dbReference type="Proteomes" id="UP000315724">
    <property type="component" value="Chromosome"/>
</dbReference>